<keyword evidence="8" id="KW-0675">Receptor</keyword>
<keyword evidence="2" id="KW-1003">Cell membrane</keyword>
<dbReference type="AlphaFoldDB" id="A0A6L2Q1E0"/>
<dbReference type="GO" id="GO:0005549">
    <property type="term" value="F:odorant binding"/>
    <property type="evidence" value="ECO:0007669"/>
    <property type="project" value="InterPro"/>
</dbReference>
<keyword evidence="4 10" id="KW-0812">Transmembrane</keyword>
<comment type="subcellular location">
    <subcellularLocation>
        <location evidence="1">Cell membrane</location>
        <topology evidence="1">Multi-pass membrane protein</topology>
    </subcellularLocation>
</comment>
<dbReference type="InterPro" id="IPR004117">
    <property type="entry name" value="7tm6_olfct_rcpt"/>
</dbReference>
<keyword evidence="5" id="KW-0552">Olfaction</keyword>
<protein>
    <recommendedName>
        <fullName evidence="13">Odorant receptor</fullName>
    </recommendedName>
</protein>
<reference evidence="12" key="1">
    <citation type="submission" date="2020-01" db="EMBL/GenBank/DDBJ databases">
        <title>Draft genome sequence of the Termite Coptotermes fromosanus.</title>
        <authorList>
            <person name="Itakura S."/>
            <person name="Yosikawa Y."/>
            <person name="Umezawa K."/>
        </authorList>
    </citation>
    <scope>NUCLEOTIDE SEQUENCE [LARGE SCALE GENOMIC DNA]</scope>
</reference>
<comment type="caution">
    <text evidence="11">The sequence shown here is derived from an EMBL/GenBank/DDBJ whole genome shotgun (WGS) entry which is preliminary data.</text>
</comment>
<keyword evidence="3" id="KW-0716">Sensory transduction</keyword>
<dbReference type="GO" id="GO:0004984">
    <property type="term" value="F:olfactory receptor activity"/>
    <property type="evidence" value="ECO:0007669"/>
    <property type="project" value="InterPro"/>
</dbReference>
<name>A0A6L2Q1E0_COPFO</name>
<gene>
    <name evidence="11" type="ORF">Cfor_08482</name>
</gene>
<evidence type="ECO:0000256" key="10">
    <source>
        <dbReference type="SAM" id="Phobius"/>
    </source>
</evidence>
<evidence type="ECO:0000256" key="5">
    <source>
        <dbReference type="ARBA" id="ARBA00022725"/>
    </source>
</evidence>
<evidence type="ECO:0000256" key="3">
    <source>
        <dbReference type="ARBA" id="ARBA00022606"/>
    </source>
</evidence>
<dbReference type="Proteomes" id="UP000502823">
    <property type="component" value="Unassembled WGS sequence"/>
</dbReference>
<dbReference type="PANTHER" id="PTHR21137:SF35">
    <property type="entry name" value="ODORANT RECEPTOR 19A-RELATED"/>
    <property type="match status" value="1"/>
</dbReference>
<accession>A0A6L2Q1E0</accession>
<proteinExistence type="predicted"/>
<dbReference type="PANTHER" id="PTHR21137">
    <property type="entry name" value="ODORANT RECEPTOR"/>
    <property type="match status" value="1"/>
</dbReference>
<feature type="transmembrane region" description="Helical" evidence="10">
    <location>
        <begin position="210"/>
        <end position="235"/>
    </location>
</feature>
<keyword evidence="6 10" id="KW-1133">Transmembrane helix</keyword>
<evidence type="ECO:0008006" key="13">
    <source>
        <dbReference type="Google" id="ProtNLM"/>
    </source>
</evidence>
<evidence type="ECO:0000256" key="7">
    <source>
        <dbReference type="ARBA" id="ARBA00023136"/>
    </source>
</evidence>
<dbReference type="GO" id="GO:0007165">
    <property type="term" value="P:signal transduction"/>
    <property type="evidence" value="ECO:0007669"/>
    <property type="project" value="UniProtKB-KW"/>
</dbReference>
<evidence type="ECO:0000256" key="4">
    <source>
        <dbReference type="ARBA" id="ARBA00022692"/>
    </source>
</evidence>
<dbReference type="EMBL" id="BLKM01000691">
    <property type="protein sequence ID" value="GFG37352.1"/>
    <property type="molecule type" value="Genomic_DNA"/>
</dbReference>
<dbReference type="GO" id="GO:0005886">
    <property type="term" value="C:plasma membrane"/>
    <property type="evidence" value="ECO:0007669"/>
    <property type="project" value="UniProtKB-SubCell"/>
</dbReference>
<organism evidence="11 12">
    <name type="scientific">Coptotermes formosanus</name>
    <name type="common">Formosan subterranean termite</name>
    <dbReference type="NCBI Taxonomy" id="36987"/>
    <lineage>
        <taxon>Eukaryota</taxon>
        <taxon>Metazoa</taxon>
        <taxon>Ecdysozoa</taxon>
        <taxon>Arthropoda</taxon>
        <taxon>Hexapoda</taxon>
        <taxon>Insecta</taxon>
        <taxon>Pterygota</taxon>
        <taxon>Neoptera</taxon>
        <taxon>Polyneoptera</taxon>
        <taxon>Dictyoptera</taxon>
        <taxon>Blattodea</taxon>
        <taxon>Blattoidea</taxon>
        <taxon>Termitoidae</taxon>
        <taxon>Rhinotermitidae</taxon>
        <taxon>Coptotermes</taxon>
    </lineage>
</organism>
<evidence type="ECO:0000256" key="1">
    <source>
        <dbReference type="ARBA" id="ARBA00004651"/>
    </source>
</evidence>
<evidence type="ECO:0000256" key="8">
    <source>
        <dbReference type="ARBA" id="ARBA00023170"/>
    </source>
</evidence>
<evidence type="ECO:0000256" key="6">
    <source>
        <dbReference type="ARBA" id="ARBA00022989"/>
    </source>
</evidence>
<keyword evidence="12" id="KW-1185">Reference proteome</keyword>
<evidence type="ECO:0000256" key="2">
    <source>
        <dbReference type="ARBA" id="ARBA00022475"/>
    </source>
</evidence>
<keyword evidence="9" id="KW-0807">Transducer</keyword>
<dbReference type="OrthoDB" id="8196731at2759"/>
<sequence>MIFQKLLQKIRRNNILELNLQIFKYYGFLLDESGDKTWWERSIDMFRQLLLLSVVAQHSLGTAVDLYFSTDNIEKAGDCVIFLISHVKNIVKLATLIIYRKQILRLHSRIERNCYVQGITPTKSQKLLVENNMNLLRKISKYVWISFVLTQASLIVNMPPRPNLEIIADPEELKNIRRDSSIHMWIPFKAIESPYFEIAVIYECVAMTVYFAFVTTVNVTLVGFIVHITAVFALLADTIEKGLTGAAGVTKEGLYSTVIRNFVMQNMLLLQEMMLASMLQDSYKPSRIVET</sequence>
<evidence type="ECO:0000256" key="9">
    <source>
        <dbReference type="ARBA" id="ARBA00023224"/>
    </source>
</evidence>
<keyword evidence="7 10" id="KW-0472">Membrane</keyword>
<dbReference type="InParanoid" id="A0A6L2Q1E0"/>
<dbReference type="Pfam" id="PF02949">
    <property type="entry name" value="7tm_6"/>
    <property type="match status" value="1"/>
</dbReference>
<evidence type="ECO:0000313" key="12">
    <source>
        <dbReference type="Proteomes" id="UP000502823"/>
    </source>
</evidence>
<evidence type="ECO:0000313" key="11">
    <source>
        <dbReference type="EMBL" id="GFG37352.1"/>
    </source>
</evidence>